<dbReference type="AlphaFoldDB" id="A7I0B8"/>
<dbReference type="OrthoDB" id="5357650at2"/>
<dbReference type="Pfam" id="PF19991">
    <property type="entry name" value="HMA_2"/>
    <property type="match status" value="1"/>
</dbReference>
<dbReference type="KEGG" id="cha:CHAB381_0357"/>
<dbReference type="STRING" id="360107.CHAB381_0357"/>
<reference evidence="2" key="1">
    <citation type="submission" date="2007-07" db="EMBL/GenBank/DDBJ databases">
        <title>Complete genome sequence of Campylobacter hominis ATCC BAA-381, a commensal isolated from the human gastrointestinal tract.</title>
        <authorList>
            <person name="Fouts D.E."/>
            <person name="Mongodin E.F."/>
            <person name="Puiu D."/>
            <person name="Sebastian Y."/>
            <person name="Miller W.G."/>
            <person name="Mandrell R.E."/>
            <person name="Nelson K.E."/>
        </authorList>
    </citation>
    <scope>NUCLEOTIDE SEQUENCE [LARGE SCALE GENOMIC DNA]</scope>
    <source>
        <strain evidence="2">ATCC BAA-381 / LMG 19568 / NCTC 13146 / CH001A</strain>
    </source>
</reference>
<keyword evidence="2" id="KW-1185">Reference proteome</keyword>
<sequence length="106" mass="12531">MKDIAPHILEFAKFFTKVSHTNGRIRMRIDPKIKEIDNTFDLENFINCVKKIDGIIDLKLNLLIGSITVLYDNEIFSKELWNDFLDQKNTDKLLNFLNKQNFLKEI</sequence>
<proteinExistence type="predicted"/>
<dbReference type="EMBL" id="CP000776">
    <property type="protein sequence ID" value="ABS52536.1"/>
    <property type="molecule type" value="Genomic_DNA"/>
</dbReference>
<protein>
    <submittedName>
        <fullName evidence="1">Uncharacterized protein</fullName>
    </submittedName>
</protein>
<accession>A7I0B8</accession>
<evidence type="ECO:0000313" key="1">
    <source>
        <dbReference type="EMBL" id="ABS52536.1"/>
    </source>
</evidence>
<dbReference type="eggNOG" id="ENOG5033FQJ">
    <property type="taxonomic scope" value="Bacteria"/>
</dbReference>
<gene>
    <name evidence="1" type="ordered locus">CHAB381_0357</name>
</gene>
<evidence type="ECO:0000313" key="2">
    <source>
        <dbReference type="Proteomes" id="UP000002407"/>
    </source>
</evidence>
<dbReference type="RefSeq" id="WP_012108241.1">
    <property type="nucleotide sequence ID" value="NC_009714.1"/>
</dbReference>
<dbReference type="Proteomes" id="UP000002407">
    <property type="component" value="Chromosome"/>
</dbReference>
<organism evidence="1 2">
    <name type="scientific">Campylobacter hominis (strain ATCC BAA-381 / DSM 21671 / CCUG 45161 / LMG 19568 / NCTC 13146 / CH001A)</name>
    <dbReference type="NCBI Taxonomy" id="360107"/>
    <lineage>
        <taxon>Bacteria</taxon>
        <taxon>Pseudomonadati</taxon>
        <taxon>Campylobacterota</taxon>
        <taxon>Epsilonproteobacteria</taxon>
        <taxon>Campylobacterales</taxon>
        <taxon>Campylobacteraceae</taxon>
        <taxon>Campylobacter</taxon>
    </lineage>
</organism>
<dbReference type="HOGENOM" id="CLU_145976_1_0_7"/>
<name>A7I0B8_CAMHC</name>